<dbReference type="eggNOG" id="ENOG50330AH">
    <property type="taxonomic scope" value="Bacteria"/>
</dbReference>
<evidence type="ECO:0000256" key="1">
    <source>
        <dbReference type="SAM" id="SignalP"/>
    </source>
</evidence>
<dbReference type="KEGG" id="eba:ebA6732"/>
<dbReference type="PANTHER" id="PTHR35567">
    <property type="entry name" value="MALATE DEHYDROGENASE (AFU_ORTHOLOGUE AFUA_2G13800)"/>
    <property type="match status" value="1"/>
</dbReference>
<keyword evidence="1" id="KW-0732">Signal</keyword>
<feature type="signal peptide" evidence="1">
    <location>
        <begin position="1"/>
        <end position="23"/>
    </location>
</feature>
<evidence type="ECO:0008006" key="4">
    <source>
        <dbReference type="Google" id="ProtNLM"/>
    </source>
</evidence>
<reference evidence="2 3" key="1">
    <citation type="journal article" date="2005" name="Arch. Microbiol.">
        <title>The genome sequence of an anaerobic aromatic-degrading denitrifying bacterium, strain EbN1.</title>
        <authorList>
            <person name="Rabus R."/>
            <person name="Kube M."/>
            <person name="Heider J."/>
            <person name="Beck A."/>
            <person name="Heitmann K."/>
            <person name="Widdel F."/>
            <person name="Reinhardt R."/>
        </authorList>
    </citation>
    <scope>NUCLEOTIDE SEQUENCE [LARGE SCALE GENOMIC DNA]</scope>
    <source>
        <strain evidence="2 3">EbN1</strain>
    </source>
</reference>
<sequence length="178" mass="19113">MKDRTVMRLSLAGLVLGCTTSQAGTLPAIPESLRPPATEILALELAAKGVQIYECKARADEPTRFEWTFKAPEADLFDRAGRRIGKHYAGPTWESDDGSKVTAAVKSRDNGPDSSAIPWLLLEAKSTTGSGVFSRTTSIQRAHTAGGNSPAETCSEAQAGQVSRIAYSATYYFYVPKP</sequence>
<dbReference type="InterPro" id="IPR021851">
    <property type="entry name" value="DUF3455"/>
</dbReference>
<dbReference type="EMBL" id="CR555306">
    <property type="protein sequence ID" value="CAI09976.1"/>
    <property type="molecule type" value="Genomic_DNA"/>
</dbReference>
<organism evidence="2 3">
    <name type="scientific">Aromatoleum aromaticum (strain DSM 19018 / LMG 30748 / EbN1)</name>
    <name type="common">Azoarcus sp. (strain EbN1)</name>
    <dbReference type="NCBI Taxonomy" id="76114"/>
    <lineage>
        <taxon>Bacteria</taxon>
        <taxon>Pseudomonadati</taxon>
        <taxon>Pseudomonadota</taxon>
        <taxon>Betaproteobacteria</taxon>
        <taxon>Rhodocyclales</taxon>
        <taxon>Rhodocyclaceae</taxon>
        <taxon>Aromatoleum</taxon>
    </lineage>
</organism>
<dbReference type="HOGENOM" id="CLU_101709_0_1_4"/>
<feature type="chain" id="PRO_5004260063" description="DUF3455 domain-containing protein" evidence="1">
    <location>
        <begin position="24"/>
        <end position="178"/>
    </location>
</feature>
<proteinExistence type="predicted"/>
<accession>Q5NY88</accession>
<gene>
    <name evidence="2" type="ORF">ebA6732</name>
</gene>
<protein>
    <recommendedName>
        <fullName evidence="4">DUF3455 domain-containing protein</fullName>
    </recommendedName>
</protein>
<dbReference type="RefSeq" id="WP_011239627.1">
    <property type="nucleotide sequence ID" value="NC_006513.1"/>
</dbReference>
<name>Q5NY88_AROAE</name>
<dbReference type="STRING" id="76114.ebA6732"/>
<dbReference type="PANTHER" id="PTHR35567:SF1">
    <property type="entry name" value="CONSERVED FUNGAL PROTEIN (AFU_ORTHOLOGUE AFUA_1G14230)"/>
    <property type="match status" value="1"/>
</dbReference>
<dbReference type="Pfam" id="PF11937">
    <property type="entry name" value="DUF3455"/>
    <property type="match status" value="1"/>
</dbReference>
<evidence type="ECO:0000313" key="2">
    <source>
        <dbReference type="EMBL" id="CAI09976.1"/>
    </source>
</evidence>
<dbReference type="AlphaFoldDB" id="Q5NY88"/>
<dbReference type="Proteomes" id="UP000006552">
    <property type="component" value="Chromosome"/>
</dbReference>
<keyword evidence="3" id="KW-1185">Reference proteome</keyword>
<dbReference type="OrthoDB" id="193535at2"/>
<evidence type="ECO:0000313" key="3">
    <source>
        <dbReference type="Proteomes" id="UP000006552"/>
    </source>
</evidence>